<dbReference type="EMBL" id="CP027569">
    <property type="protein sequence ID" value="AVO28323.1"/>
    <property type="molecule type" value="Genomic_DNA"/>
</dbReference>
<sequence length="60" mass="6575">MTAAEAAEKWGKAPITVQQACSGYAKAKPKFLPTEARKAGRIWLVTRAGMERLYGPEPIK</sequence>
<dbReference type="Pfam" id="PF20038">
    <property type="entry name" value="HTH_59"/>
    <property type="match status" value="1"/>
</dbReference>
<evidence type="ECO:0000259" key="1">
    <source>
        <dbReference type="Pfam" id="PF20038"/>
    </source>
</evidence>
<organism evidence="2 3">
    <name type="scientific">Megasphaera elsdenii</name>
    <dbReference type="NCBI Taxonomy" id="907"/>
    <lineage>
        <taxon>Bacteria</taxon>
        <taxon>Bacillati</taxon>
        <taxon>Bacillota</taxon>
        <taxon>Negativicutes</taxon>
        <taxon>Veillonellales</taxon>
        <taxon>Veillonellaceae</taxon>
        <taxon>Megasphaera</taxon>
    </lineage>
</organism>
<dbReference type="InterPro" id="IPR045403">
    <property type="entry name" value="HTH_59_Firmicutes_type"/>
</dbReference>
<name>A0A2S0MA68_MEGEL</name>
<proteinExistence type="predicted"/>
<dbReference type="AlphaFoldDB" id="A0A2S0MA68"/>
<protein>
    <recommendedName>
        <fullName evidence="1">Helix-turn-helix domain-containing protein</fullName>
    </recommendedName>
</protein>
<evidence type="ECO:0000313" key="3">
    <source>
        <dbReference type="Proteomes" id="UP000238358"/>
    </source>
</evidence>
<dbReference type="OrthoDB" id="1710385at2"/>
<feature type="domain" description="Helix-turn-helix" evidence="1">
    <location>
        <begin position="1"/>
        <end position="57"/>
    </location>
</feature>
<accession>A0A2S0MA68</accession>
<dbReference type="Proteomes" id="UP000238358">
    <property type="component" value="Chromosome"/>
</dbReference>
<reference evidence="2 3" key="1">
    <citation type="journal article" date="2018" name="Genome Announc.">
        <title>Complete genomes of two Megasphaera elsdenii strains, NCIMB 702410 and ATCC 25940.</title>
        <authorList>
            <person name="Hatmaker E.A."/>
            <person name="O'Dell K."/>
            <person name="Riley L.A."/>
            <person name="Klingeman D.M."/>
            <person name="Guss A.M."/>
        </authorList>
    </citation>
    <scope>NUCLEOTIDE SEQUENCE [LARGE SCALE GENOMIC DNA]</scope>
    <source>
        <strain evidence="2 3">NCIMB702410</strain>
    </source>
</reference>
<evidence type="ECO:0000313" key="2">
    <source>
        <dbReference type="EMBL" id="AVO28323.1"/>
    </source>
</evidence>
<gene>
    <name evidence="2" type="ORF">C6Y28_01260</name>
</gene>